<accession>A0A1Y5T9F5</accession>
<name>A0A1Y5T9F5_9RHOB</name>
<evidence type="ECO:0000313" key="3">
    <source>
        <dbReference type="Proteomes" id="UP000193870"/>
    </source>
</evidence>
<reference evidence="2 3" key="1">
    <citation type="submission" date="2017-03" db="EMBL/GenBank/DDBJ databases">
        <authorList>
            <person name="Afonso C.L."/>
            <person name="Miller P.J."/>
            <person name="Scott M.A."/>
            <person name="Spackman E."/>
            <person name="Goraichik I."/>
            <person name="Dimitrov K.M."/>
            <person name="Suarez D.L."/>
            <person name="Swayne D.E."/>
        </authorList>
    </citation>
    <scope>NUCLEOTIDE SEQUENCE [LARGE SCALE GENOMIC DNA]</scope>
    <source>
        <strain evidence="2 3">CECT 7066</strain>
    </source>
</reference>
<organism evidence="2 3">
    <name type="scientific">Palleronia marisminoris</name>
    <dbReference type="NCBI Taxonomy" id="315423"/>
    <lineage>
        <taxon>Bacteria</taxon>
        <taxon>Pseudomonadati</taxon>
        <taxon>Pseudomonadota</taxon>
        <taxon>Alphaproteobacteria</taxon>
        <taxon>Rhodobacterales</taxon>
        <taxon>Roseobacteraceae</taxon>
        <taxon>Palleronia</taxon>
    </lineage>
</organism>
<dbReference type="OrthoDB" id="8063104at2"/>
<evidence type="ECO:0000256" key="1">
    <source>
        <dbReference type="SAM" id="Phobius"/>
    </source>
</evidence>
<feature type="transmembrane region" description="Helical" evidence="1">
    <location>
        <begin position="18"/>
        <end position="41"/>
    </location>
</feature>
<dbReference type="EMBL" id="FWFV01000008">
    <property type="protein sequence ID" value="SLN56874.1"/>
    <property type="molecule type" value="Genomic_DNA"/>
</dbReference>
<dbReference type="RefSeq" id="WP_085854724.1">
    <property type="nucleotide sequence ID" value="NZ_FOPF01000008.1"/>
</dbReference>
<evidence type="ECO:0000313" key="2">
    <source>
        <dbReference type="EMBL" id="SLN56874.1"/>
    </source>
</evidence>
<dbReference type="Proteomes" id="UP000193870">
    <property type="component" value="Unassembled WGS sequence"/>
</dbReference>
<sequence>MRCPAPHLRQELAEEDGFALLAVVGFLLVVTTLVSGFTLAARSSLDLASDRFAEERLDLLADGLVTVTGRTLARVGQGETVPAFALDASPAACRAGDLSILVRVQDQHGLVDLNAAEAELLDVALRSLGLSAAVARKHADAILAYRTAETDSVAASALSSLLLLDDFSGAPFAAVEELYAFAALKDLSPLRLTQTFTVQSRQAQIAGPHMPAGLATVLPRQPTPLRPFITADAPAATTFRIEVSVRGGEGTLGFSERVLAVEDGRLRSLERRIAPARQMERAPAAIATSCETLFGAGATAHLRGLSA</sequence>
<protein>
    <recommendedName>
        <fullName evidence="4">General secretion pathway protein K</fullName>
    </recommendedName>
</protein>
<keyword evidence="1" id="KW-0812">Transmembrane</keyword>
<dbReference type="AlphaFoldDB" id="A0A1Y5T9F5"/>
<keyword evidence="3" id="KW-1185">Reference proteome</keyword>
<gene>
    <name evidence="2" type="ORF">PAM7066_02715</name>
</gene>
<keyword evidence="1" id="KW-0472">Membrane</keyword>
<keyword evidence="1" id="KW-1133">Transmembrane helix</keyword>
<evidence type="ECO:0008006" key="4">
    <source>
        <dbReference type="Google" id="ProtNLM"/>
    </source>
</evidence>
<dbReference type="STRING" id="315423.SAMN04488020_1087"/>
<proteinExistence type="predicted"/>